<evidence type="ECO:0000313" key="2">
    <source>
        <dbReference type="Proteomes" id="UP000244722"/>
    </source>
</evidence>
<dbReference type="Proteomes" id="UP000244722">
    <property type="component" value="Unassembled WGS sequence"/>
</dbReference>
<dbReference type="SUPFAM" id="SSF81301">
    <property type="entry name" value="Nucleotidyltransferase"/>
    <property type="match status" value="1"/>
</dbReference>
<accession>A0A2T6ZC57</accession>
<protein>
    <submittedName>
        <fullName evidence="1">Uncharacterized protein</fullName>
    </submittedName>
</protein>
<keyword evidence="2" id="KW-1185">Reference proteome</keyword>
<dbReference type="EMBL" id="NESQ01000423">
    <property type="protein sequence ID" value="PUU73026.1"/>
    <property type="molecule type" value="Genomic_DNA"/>
</dbReference>
<reference evidence="1 2" key="1">
    <citation type="submission" date="2017-04" db="EMBL/GenBank/DDBJ databases">
        <title>Draft genome sequence of Tuber borchii Vittad., a whitish edible truffle.</title>
        <authorList>
            <consortium name="DOE Joint Genome Institute"/>
            <person name="Murat C."/>
            <person name="Kuo A."/>
            <person name="Barry K.W."/>
            <person name="Clum A."/>
            <person name="Dockter R.B."/>
            <person name="Fauchery L."/>
            <person name="Iotti M."/>
            <person name="Kohler A."/>
            <person name="Labutti K."/>
            <person name="Lindquist E.A."/>
            <person name="Lipzen A."/>
            <person name="Ohm R.A."/>
            <person name="Wang M."/>
            <person name="Grigoriev I.V."/>
            <person name="Zambonelli A."/>
            <person name="Martin F.M."/>
        </authorList>
    </citation>
    <scope>NUCLEOTIDE SEQUENCE [LARGE SCALE GENOMIC DNA]</scope>
    <source>
        <strain evidence="1 2">Tbo3840</strain>
    </source>
</reference>
<proteinExistence type="predicted"/>
<sequence>MSSPISAEFHRPARISPFVPVGILERVGIKLCIVGNAVVRLFGSDLVMADLDLAISDEQFDLALSVLHDEGFRDVDFGPGHLVFLPVLGKPGGWVACRLQFPSSPEYVVLSLASCWNLEINPDTTFYPCPGYRFPRFLAYLEALICTIDALVSVGDNPSLPRYQYAIMMVLLEKRPELEGMVSPGDQFFMDFFMKQRARSGELRVLELRKGIMAGTISVDAARAVVPRPDLSRRRIKEKYLRQGMGGGNGQGSTPVA</sequence>
<comment type="caution">
    <text evidence="1">The sequence shown here is derived from an EMBL/GenBank/DDBJ whole genome shotgun (WGS) entry which is preliminary data.</text>
</comment>
<dbReference type="AlphaFoldDB" id="A0A2T6ZC57"/>
<evidence type="ECO:0000313" key="1">
    <source>
        <dbReference type="EMBL" id="PUU73026.1"/>
    </source>
</evidence>
<dbReference type="OrthoDB" id="4175694at2759"/>
<dbReference type="InterPro" id="IPR043519">
    <property type="entry name" value="NT_sf"/>
</dbReference>
<name>A0A2T6ZC57_TUBBO</name>
<organism evidence="1 2">
    <name type="scientific">Tuber borchii</name>
    <name type="common">White truffle</name>
    <dbReference type="NCBI Taxonomy" id="42251"/>
    <lineage>
        <taxon>Eukaryota</taxon>
        <taxon>Fungi</taxon>
        <taxon>Dikarya</taxon>
        <taxon>Ascomycota</taxon>
        <taxon>Pezizomycotina</taxon>
        <taxon>Pezizomycetes</taxon>
        <taxon>Pezizales</taxon>
        <taxon>Tuberaceae</taxon>
        <taxon>Tuber</taxon>
    </lineage>
</organism>
<gene>
    <name evidence="1" type="ORF">B9Z19DRAFT_1197177</name>
</gene>